<dbReference type="EMBL" id="BQNB010020200">
    <property type="protein sequence ID" value="GJT93412.1"/>
    <property type="molecule type" value="Genomic_DNA"/>
</dbReference>
<feature type="compositionally biased region" description="Polar residues" evidence="1">
    <location>
        <begin position="69"/>
        <end position="92"/>
    </location>
</feature>
<sequence>MHNQFSQILATLGKSQTPTPEPNAPTLAITTRSGITTCDPSYPNQPRSAPVVNNETAVEEEITAEKENPNTPNPKTHLSSTLYHPSKSSNVPFPSRLKKQKKDDEQEKFLSISKHINTNLTFLEALNQIPKGAKNALGDLGASINLMLHSFSLKLGISKLKPTRMSIQLADRSIKYPTATTRAVIDVNDRKLSLRVGEESVTFNIGESMKFTSSQDDCLYFVNHINKMVQEQWDDTLDHDSNWIDNEKEDKAEEVQAVSFYPRKEPIEPLEWRVLKNRLKPLMEELPKVELKALPKHLEYAFLQEDD</sequence>
<evidence type="ECO:0000313" key="3">
    <source>
        <dbReference type="Proteomes" id="UP001151760"/>
    </source>
</evidence>
<proteinExistence type="predicted"/>
<dbReference type="PANTHER" id="PTHR33067">
    <property type="entry name" value="RNA-DIRECTED DNA POLYMERASE-RELATED"/>
    <property type="match status" value="1"/>
</dbReference>
<dbReference type="PANTHER" id="PTHR33067:SF35">
    <property type="entry name" value="ASPARTIC PEPTIDASE DDI1-TYPE DOMAIN-CONTAINING PROTEIN"/>
    <property type="match status" value="1"/>
</dbReference>
<gene>
    <name evidence="2" type="ORF">Tco_1082257</name>
</gene>
<keyword evidence="3" id="KW-1185">Reference proteome</keyword>
<feature type="compositionally biased region" description="Polar residues" evidence="1">
    <location>
        <begin position="28"/>
        <end position="56"/>
    </location>
</feature>
<feature type="region of interest" description="Disordered" evidence="1">
    <location>
        <begin position="1"/>
        <end position="95"/>
    </location>
</feature>
<name>A0ABQ5I212_9ASTR</name>
<protein>
    <submittedName>
        <fullName evidence="2">Uncharacterized protein</fullName>
    </submittedName>
</protein>
<feature type="compositionally biased region" description="Polar residues" evidence="1">
    <location>
        <begin position="1"/>
        <end position="18"/>
    </location>
</feature>
<reference evidence="2" key="2">
    <citation type="submission" date="2022-01" db="EMBL/GenBank/DDBJ databases">
        <authorList>
            <person name="Yamashiro T."/>
            <person name="Shiraishi A."/>
            <person name="Satake H."/>
            <person name="Nakayama K."/>
        </authorList>
    </citation>
    <scope>NUCLEOTIDE SEQUENCE</scope>
</reference>
<evidence type="ECO:0000313" key="2">
    <source>
        <dbReference type="EMBL" id="GJT93412.1"/>
    </source>
</evidence>
<dbReference type="Proteomes" id="UP001151760">
    <property type="component" value="Unassembled WGS sequence"/>
</dbReference>
<comment type="caution">
    <text evidence="2">The sequence shown here is derived from an EMBL/GenBank/DDBJ whole genome shotgun (WGS) entry which is preliminary data.</text>
</comment>
<evidence type="ECO:0000256" key="1">
    <source>
        <dbReference type="SAM" id="MobiDB-lite"/>
    </source>
</evidence>
<organism evidence="2 3">
    <name type="scientific">Tanacetum coccineum</name>
    <dbReference type="NCBI Taxonomy" id="301880"/>
    <lineage>
        <taxon>Eukaryota</taxon>
        <taxon>Viridiplantae</taxon>
        <taxon>Streptophyta</taxon>
        <taxon>Embryophyta</taxon>
        <taxon>Tracheophyta</taxon>
        <taxon>Spermatophyta</taxon>
        <taxon>Magnoliopsida</taxon>
        <taxon>eudicotyledons</taxon>
        <taxon>Gunneridae</taxon>
        <taxon>Pentapetalae</taxon>
        <taxon>asterids</taxon>
        <taxon>campanulids</taxon>
        <taxon>Asterales</taxon>
        <taxon>Asteraceae</taxon>
        <taxon>Asteroideae</taxon>
        <taxon>Anthemideae</taxon>
        <taxon>Anthemidinae</taxon>
        <taxon>Tanacetum</taxon>
    </lineage>
</organism>
<accession>A0ABQ5I212</accession>
<reference evidence="2" key="1">
    <citation type="journal article" date="2022" name="Int. J. Mol. Sci.">
        <title>Draft Genome of Tanacetum Coccineum: Genomic Comparison of Closely Related Tanacetum-Family Plants.</title>
        <authorList>
            <person name="Yamashiro T."/>
            <person name="Shiraishi A."/>
            <person name="Nakayama K."/>
            <person name="Satake H."/>
        </authorList>
    </citation>
    <scope>NUCLEOTIDE SEQUENCE</scope>
</reference>